<dbReference type="InterPro" id="IPR009003">
    <property type="entry name" value="Peptidase_S1_PA"/>
</dbReference>
<keyword evidence="2" id="KW-0812">Transmembrane</keyword>
<feature type="region of interest" description="Disordered" evidence="1">
    <location>
        <begin position="471"/>
        <end position="512"/>
    </location>
</feature>
<dbReference type="Proteomes" id="UP001501490">
    <property type="component" value="Unassembled WGS sequence"/>
</dbReference>
<gene>
    <name evidence="3" type="ORF">GCM10022236_45530</name>
</gene>
<evidence type="ECO:0008006" key="5">
    <source>
        <dbReference type="Google" id="ProtNLM"/>
    </source>
</evidence>
<dbReference type="Gene3D" id="2.40.10.10">
    <property type="entry name" value="Trypsin-like serine proteases"/>
    <property type="match status" value="2"/>
</dbReference>
<keyword evidence="2" id="KW-0472">Membrane</keyword>
<feature type="transmembrane region" description="Helical" evidence="2">
    <location>
        <begin position="441"/>
        <end position="463"/>
    </location>
</feature>
<accession>A0ABP7AQS5</accession>
<dbReference type="PANTHER" id="PTHR21004:SF0">
    <property type="entry name" value="PEROXISOMAL LEADER PEPTIDE-PROCESSING PROTEASE"/>
    <property type="match status" value="1"/>
</dbReference>
<name>A0ABP7AQS5_9ACTN</name>
<dbReference type="PANTHER" id="PTHR21004">
    <property type="entry name" value="SERINE PROTEASE-RELATED"/>
    <property type="match status" value="1"/>
</dbReference>
<keyword evidence="4" id="KW-1185">Reference proteome</keyword>
<proteinExistence type="predicted"/>
<evidence type="ECO:0000256" key="1">
    <source>
        <dbReference type="SAM" id="MobiDB-lite"/>
    </source>
</evidence>
<evidence type="ECO:0000313" key="4">
    <source>
        <dbReference type="Proteomes" id="UP001501490"/>
    </source>
</evidence>
<keyword evidence="2" id="KW-1133">Transmembrane helix</keyword>
<reference evidence="4" key="1">
    <citation type="journal article" date="2019" name="Int. J. Syst. Evol. Microbiol.">
        <title>The Global Catalogue of Microorganisms (GCM) 10K type strain sequencing project: providing services to taxonomists for standard genome sequencing and annotation.</title>
        <authorList>
            <consortium name="The Broad Institute Genomics Platform"/>
            <consortium name="The Broad Institute Genome Sequencing Center for Infectious Disease"/>
            <person name="Wu L."/>
            <person name="Ma J."/>
        </authorList>
    </citation>
    <scope>NUCLEOTIDE SEQUENCE [LARGE SCALE GENOMIC DNA]</scope>
    <source>
        <strain evidence="4">JCM 16929</strain>
    </source>
</reference>
<comment type="caution">
    <text evidence="3">The sequence shown here is derived from an EMBL/GenBank/DDBJ whole genome shotgun (WGS) entry which is preliminary data.</text>
</comment>
<feature type="compositionally biased region" description="Low complexity" evidence="1">
    <location>
        <begin position="553"/>
        <end position="574"/>
    </location>
</feature>
<dbReference type="SUPFAM" id="SSF50494">
    <property type="entry name" value="Trypsin-like serine proteases"/>
    <property type="match status" value="1"/>
</dbReference>
<sequence length="583" mass="61233">MSFPAFKAPISCLLGVVVTGLWFQLMVVSSASAEPPVETVVAERTNPAVQVITVEYTASASLGGVTLNNNAWKLFERGIAKARAGELVSVRAVAAWVFDHIRDDPTRYYRTVGSHRTVKMSSRYVGSGFIAAETGYVVTARHVVTPDPAIRNGFVSDGVAAFAKTDGDAMVRLFRKWDLSRATKRDIRASVAAFDRAKVKVNVSPPRVAVLLGVASVTGARIGQTQPADVVYRSAPALGEDIGVLRVRVAAKLPALALATDAPGQGSQIYVNCFPAAATWTKGMSEAARLQPTLSSGQVTALKASTGGINLLQTNAAASPGCSGGPALNEAGAVVGILVSGAVDSRGIPVGQNYVQPGGLIGEALRRSALDIKPSLTTDLYNQALTDYHHDYFTKALEEFKAVQALYPAHAYVGTYITDSQAAISAGRDKTSPTPPTIPPVAVGALLAFALLIGASVVAFVIARWHRTNPARQQPHQLPAGQATGRDVPTAPEQDPASTPGPDDPSNPTIPHVDLAATAMTGVEDPHSQDVEAVDDEAPDTFPAWRPIDFVPAYPAADTDTPAQPAAWPDAATQPPSPEDLHR</sequence>
<dbReference type="Pfam" id="PF13365">
    <property type="entry name" value="Trypsin_2"/>
    <property type="match status" value="1"/>
</dbReference>
<evidence type="ECO:0000313" key="3">
    <source>
        <dbReference type="EMBL" id="GAA3637980.1"/>
    </source>
</evidence>
<feature type="region of interest" description="Disordered" evidence="1">
    <location>
        <begin position="553"/>
        <end position="583"/>
    </location>
</feature>
<dbReference type="EMBL" id="BAABAB010000048">
    <property type="protein sequence ID" value="GAA3637980.1"/>
    <property type="molecule type" value="Genomic_DNA"/>
</dbReference>
<dbReference type="InterPro" id="IPR039245">
    <property type="entry name" value="TYSND1/DEG15"/>
</dbReference>
<dbReference type="InterPro" id="IPR043504">
    <property type="entry name" value="Peptidase_S1_PA_chymotrypsin"/>
</dbReference>
<evidence type="ECO:0000256" key="2">
    <source>
        <dbReference type="SAM" id="Phobius"/>
    </source>
</evidence>
<protein>
    <recommendedName>
        <fullName evidence="5">Trypsin-like peptidase domain-containing protein</fullName>
    </recommendedName>
</protein>
<dbReference type="RefSeq" id="WP_344808919.1">
    <property type="nucleotide sequence ID" value="NZ_BAABAB010000048.1"/>
</dbReference>
<organism evidence="3 4">
    <name type="scientific">Microlunatus ginsengisoli</name>
    <dbReference type="NCBI Taxonomy" id="363863"/>
    <lineage>
        <taxon>Bacteria</taxon>
        <taxon>Bacillati</taxon>
        <taxon>Actinomycetota</taxon>
        <taxon>Actinomycetes</taxon>
        <taxon>Propionibacteriales</taxon>
        <taxon>Propionibacteriaceae</taxon>
        <taxon>Microlunatus</taxon>
    </lineage>
</organism>